<comment type="caution">
    <text evidence="16">The sequence shown here is derived from an EMBL/GenBank/DDBJ whole genome shotgun (WGS) entry which is preliminary data.</text>
</comment>
<dbReference type="PANTHER" id="PTHR23043:SF7">
    <property type="entry name" value="HYPOXIA-INDUCIBLE FACTOR 1-ALPHA"/>
    <property type="match status" value="1"/>
</dbReference>
<dbReference type="Proteomes" id="UP001152622">
    <property type="component" value="Chromosome 10"/>
</dbReference>
<dbReference type="InterPro" id="IPR021537">
    <property type="entry name" value="HIF_alpha-like"/>
</dbReference>
<dbReference type="EMBL" id="JAINUF010000010">
    <property type="protein sequence ID" value="KAJ8348296.1"/>
    <property type="molecule type" value="Genomic_DNA"/>
</dbReference>
<dbReference type="InterPro" id="IPR013655">
    <property type="entry name" value="PAS_fold_3"/>
</dbReference>
<dbReference type="Gene3D" id="3.30.450.20">
    <property type="entry name" value="PAS domain"/>
    <property type="match status" value="2"/>
</dbReference>
<dbReference type="GO" id="GO:0000977">
    <property type="term" value="F:RNA polymerase II transcription regulatory region sequence-specific DNA binding"/>
    <property type="evidence" value="ECO:0007669"/>
    <property type="project" value="TreeGrafter"/>
</dbReference>
<dbReference type="SUPFAM" id="SSF55785">
    <property type="entry name" value="PYP-like sensor domain (PAS domain)"/>
    <property type="match status" value="2"/>
</dbReference>
<keyword evidence="4" id="KW-0963">Cytoplasm</keyword>
<organism evidence="16 17">
    <name type="scientific">Synaphobranchus kaupii</name>
    <name type="common">Kaup's arrowtooth eel</name>
    <dbReference type="NCBI Taxonomy" id="118154"/>
    <lineage>
        <taxon>Eukaryota</taxon>
        <taxon>Metazoa</taxon>
        <taxon>Chordata</taxon>
        <taxon>Craniata</taxon>
        <taxon>Vertebrata</taxon>
        <taxon>Euteleostomi</taxon>
        <taxon>Actinopterygii</taxon>
        <taxon>Neopterygii</taxon>
        <taxon>Teleostei</taxon>
        <taxon>Anguilliformes</taxon>
        <taxon>Synaphobranchidae</taxon>
        <taxon>Synaphobranchus</taxon>
    </lineage>
</organism>
<evidence type="ECO:0000256" key="10">
    <source>
        <dbReference type="ARBA" id="ARBA00023163"/>
    </source>
</evidence>
<proteinExistence type="predicted"/>
<keyword evidence="7" id="KW-0805">Transcription regulation</keyword>
<dbReference type="GO" id="GO:0046983">
    <property type="term" value="F:protein dimerization activity"/>
    <property type="evidence" value="ECO:0007669"/>
    <property type="project" value="InterPro"/>
</dbReference>
<evidence type="ECO:0000313" key="16">
    <source>
        <dbReference type="EMBL" id="KAJ8348296.1"/>
    </source>
</evidence>
<keyword evidence="12" id="KW-0379">Hydroxylation</keyword>
<sequence length="1051" mass="117611">MLRPKLLKHRENTEYRQSRYEAAGEQWEQERPGKEMETDNQFGGAEDEREREQGGAEWQKSKGEPDYGETNTRQGERENTGNNRTGLRTSQIRHRLSLRTAGRANHRKPFSINHLDLTTFGDGKSPKPSGLPPTIHLHASCKLLYTSEGRAYGHSFWKLSSGPFPPCQQHMGQEVERMPWMREGMSGVKKRRVCSEWRKAHSRVAARSRREQECGLFGELLRGLPLPSTVVAHLDKTSVIRLTHSCLRLRTLLDVPDCAFNTPDCTLEGTHPVTLQNSTAAQGCESVGTSSVEMLLDSALEGFLLLLSRDGRVIYTTEAISMHTGIKQVDLIGQSLYDFMHPCDQQEAREILSSKSGAEESQKCDISFRMRCTVTSQKGKVNLKSATWKVMHCTGVRKPCEPAGSDCLVLLCQSLPAPVSGTWDSCLNCSVFQSRHSPNMRFTFCQPRVFQLTGYTETDLLGHSVYQYYHASDCQHVHKALLSLFSKGQTSTGKYRLLVKQGGYVWVETVATVVYSRTGQLLSVICINYILSEVEQSGVMFSLEQMEHLLKPFCSSPAPDTPLLLQGATLLDKLNQQAAVPADPSDHATPGESPWTRGYEGHLNGVAEEDAFTTCHELETLAPYIPMDGEDFLLSPISDMEGVGFKGQGPLYASTLTFPNLDILSPTSPLSLLSHPWTPLIPPMSSETPPGYYSPPSSNQDLTVMTEHGGDSGRGCRQRSGRVRKKALQRCRTNTHLPPGPHSQGRKYCPSGLQQHTAHPWKKPKEADSSYSTNCTSCWYTPDGSLGCYGSVPWAPGHTDFSLNTRNQDLSLRDPHRTVLVSCASVLPVLSRRECEVNAPLEPFLLPAPWIRDPVPSWTRATSRLPPMRAHSTNILPPCSQKWKFRGHKEWIHYSTESSEVRIYSYRQAGKGGASQKDVSVETAEAIRQLLQQSTKGSLQANANNYTLCLKSFSISSQPKTGKPTRQNLSLSQTKCHLFRKQMTFLGHAQQLPNLHQKKELSQLWEGACHVLEHLLDVVYWVCLQIQARCSIKTTWRCTSRTRTRLVKFEK</sequence>
<dbReference type="GO" id="GO:0071456">
    <property type="term" value="P:cellular response to hypoxia"/>
    <property type="evidence" value="ECO:0007669"/>
    <property type="project" value="TreeGrafter"/>
</dbReference>
<dbReference type="GO" id="GO:0000981">
    <property type="term" value="F:DNA-binding transcription factor activity, RNA polymerase II-specific"/>
    <property type="evidence" value="ECO:0007669"/>
    <property type="project" value="TreeGrafter"/>
</dbReference>
<evidence type="ECO:0000256" key="11">
    <source>
        <dbReference type="ARBA" id="ARBA00023242"/>
    </source>
</evidence>
<name>A0A9Q1F062_SYNKA</name>
<reference evidence="16" key="1">
    <citation type="journal article" date="2023" name="Science">
        <title>Genome structures resolve the early diversification of teleost fishes.</title>
        <authorList>
            <person name="Parey E."/>
            <person name="Louis A."/>
            <person name="Montfort J."/>
            <person name="Bouchez O."/>
            <person name="Roques C."/>
            <person name="Iampietro C."/>
            <person name="Lluch J."/>
            <person name="Castinel A."/>
            <person name="Donnadieu C."/>
            <person name="Desvignes T."/>
            <person name="Floi Bucao C."/>
            <person name="Jouanno E."/>
            <person name="Wen M."/>
            <person name="Mejri S."/>
            <person name="Dirks R."/>
            <person name="Jansen H."/>
            <person name="Henkel C."/>
            <person name="Chen W.J."/>
            <person name="Zahm M."/>
            <person name="Cabau C."/>
            <person name="Klopp C."/>
            <person name="Thompson A.W."/>
            <person name="Robinson-Rechavi M."/>
            <person name="Braasch I."/>
            <person name="Lecointre G."/>
            <person name="Bobe J."/>
            <person name="Postlethwait J.H."/>
            <person name="Berthelot C."/>
            <person name="Roest Crollius H."/>
            <person name="Guiguen Y."/>
        </authorList>
    </citation>
    <scope>NUCLEOTIDE SEQUENCE</scope>
    <source>
        <strain evidence="16">WJC10195</strain>
    </source>
</reference>
<evidence type="ECO:0000256" key="3">
    <source>
        <dbReference type="ARBA" id="ARBA00014446"/>
    </source>
</evidence>
<evidence type="ECO:0000256" key="13">
    <source>
        <dbReference type="SAM" id="MobiDB-lite"/>
    </source>
</evidence>
<dbReference type="Pfam" id="PF23171">
    <property type="entry name" value="bHLH_HIF1A"/>
    <property type="match status" value="1"/>
</dbReference>
<dbReference type="AlphaFoldDB" id="A0A9Q1F062"/>
<feature type="region of interest" description="Disordered" evidence="13">
    <location>
        <begin position="1"/>
        <end position="93"/>
    </location>
</feature>
<dbReference type="CDD" id="cd00130">
    <property type="entry name" value="PAS"/>
    <property type="match status" value="2"/>
</dbReference>
<evidence type="ECO:0000259" key="15">
    <source>
        <dbReference type="PROSITE" id="PS50888"/>
    </source>
</evidence>
<keyword evidence="6" id="KW-0832">Ubl conjugation</keyword>
<dbReference type="InterPro" id="IPR011598">
    <property type="entry name" value="bHLH_dom"/>
</dbReference>
<evidence type="ECO:0000256" key="2">
    <source>
        <dbReference type="ARBA" id="ARBA00004496"/>
    </source>
</evidence>
<dbReference type="PROSITE" id="PS50112">
    <property type="entry name" value="PAS"/>
    <property type="match status" value="2"/>
</dbReference>
<evidence type="ECO:0000259" key="14">
    <source>
        <dbReference type="PROSITE" id="PS50112"/>
    </source>
</evidence>
<dbReference type="Pfam" id="PF00989">
    <property type="entry name" value="PAS"/>
    <property type="match status" value="1"/>
</dbReference>
<keyword evidence="10" id="KW-0804">Transcription</keyword>
<feature type="compositionally biased region" description="Basic and acidic residues" evidence="13">
    <location>
        <begin position="9"/>
        <end position="19"/>
    </location>
</feature>
<keyword evidence="11" id="KW-0539">Nucleus</keyword>
<dbReference type="InterPro" id="IPR000014">
    <property type="entry name" value="PAS"/>
</dbReference>
<dbReference type="InterPro" id="IPR014887">
    <property type="entry name" value="HIF-1_CTAD"/>
</dbReference>
<evidence type="ECO:0000256" key="9">
    <source>
        <dbReference type="ARBA" id="ARBA00023159"/>
    </source>
</evidence>
<evidence type="ECO:0000256" key="1">
    <source>
        <dbReference type="ARBA" id="ARBA00004123"/>
    </source>
</evidence>
<dbReference type="SMART" id="SM00086">
    <property type="entry name" value="PAC"/>
    <property type="match status" value="1"/>
</dbReference>
<feature type="compositionally biased region" description="Polar residues" evidence="13">
    <location>
        <begin position="80"/>
        <end position="90"/>
    </location>
</feature>
<keyword evidence="5" id="KW-0677">Repeat</keyword>
<dbReference type="PROSITE" id="PS50888">
    <property type="entry name" value="BHLH"/>
    <property type="match status" value="1"/>
</dbReference>
<dbReference type="FunFam" id="3.30.450.20:FF:000015">
    <property type="entry name" value="Hypoxia-inducible factor 1-alpha isoform 1"/>
    <property type="match status" value="1"/>
</dbReference>
<evidence type="ECO:0000256" key="7">
    <source>
        <dbReference type="ARBA" id="ARBA00023015"/>
    </source>
</evidence>
<feature type="domain" description="PAS" evidence="14">
    <location>
        <begin position="288"/>
        <end position="352"/>
    </location>
</feature>
<dbReference type="NCBIfam" id="TIGR00229">
    <property type="entry name" value="sensory_box"/>
    <property type="match status" value="1"/>
</dbReference>
<keyword evidence="17" id="KW-1185">Reference proteome</keyword>
<feature type="domain" description="BHLH" evidence="15">
    <location>
        <begin position="197"/>
        <end position="250"/>
    </location>
</feature>
<dbReference type="GO" id="GO:0005634">
    <property type="term" value="C:nucleus"/>
    <property type="evidence" value="ECO:0007669"/>
    <property type="project" value="UniProtKB-SubCell"/>
</dbReference>
<dbReference type="InterPro" id="IPR001610">
    <property type="entry name" value="PAC"/>
</dbReference>
<keyword evidence="9" id="KW-0010">Activator</keyword>
<dbReference type="Pfam" id="PF08447">
    <property type="entry name" value="PAS_3"/>
    <property type="match status" value="1"/>
</dbReference>
<feature type="compositionally biased region" description="Basic and acidic residues" evidence="13">
    <location>
        <begin position="28"/>
        <end position="37"/>
    </location>
</feature>
<feature type="domain" description="PAS" evidence="14">
    <location>
        <begin position="441"/>
        <end position="488"/>
    </location>
</feature>
<dbReference type="Pfam" id="PF11413">
    <property type="entry name" value="HIF-1"/>
    <property type="match status" value="1"/>
</dbReference>
<evidence type="ECO:0000256" key="12">
    <source>
        <dbReference type="ARBA" id="ARBA00023278"/>
    </source>
</evidence>
<dbReference type="InterPro" id="IPR013767">
    <property type="entry name" value="PAS_fold"/>
</dbReference>
<evidence type="ECO:0000256" key="8">
    <source>
        <dbReference type="ARBA" id="ARBA00023125"/>
    </source>
</evidence>
<evidence type="ECO:0000256" key="4">
    <source>
        <dbReference type="ARBA" id="ARBA00022490"/>
    </source>
</evidence>
<evidence type="ECO:0000313" key="17">
    <source>
        <dbReference type="Proteomes" id="UP001152622"/>
    </source>
</evidence>
<accession>A0A9Q1F062</accession>
<feature type="compositionally biased region" description="Basic and acidic residues" evidence="13">
    <location>
        <begin position="46"/>
        <end position="65"/>
    </location>
</feature>
<feature type="region of interest" description="Disordered" evidence="13">
    <location>
        <begin position="733"/>
        <end position="766"/>
    </location>
</feature>
<evidence type="ECO:0000256" key="5">
    <source>
        <dbReference type="ARBA" id="ARBA00022737"/>
    </source>
</evidence>
<dbReference type="InterPro" id="IPR035965">
    <property type="entry name" value="PAS-like_dom_sf"/>
</dbReference>
<protein>
    <recommendedName>
        <fullName evidence="3">Hypoxia-inducible factor 1-alpha</fullName>
    </recommendedName>
</protein>
<dbReference type="GO" id="GO:0005737">
    <property type="term" value="C:cytoplasm"/>
    <property type="evidence" value="ECO:0007669"/>
    <property type="project" value="UniProtKB-SubCell"/>
</dbReference>
<dbReference type="Pfam" id="PF08778">
    <property type="entry name" value="HIF-1a_CTAD"/>
    <property type="match status" value="1"/>
</dbReference>
<gene>
    <name evidence="16" type="ORF">SKAU_G00268850</name>
</gene>
<comment type="subcellular location">
    <subcellularLocation>
        <location evidence="2">Cytoplasm</location>
    </subcellularLocation>
    <subcellularLocation>
        <location evidence="1">Nucleus</location>
    </subcellularLocation>
</comment>
<dbReference type="OrthoDB" id="6021714at2759"/>
<dbReference type="PANTHER" id="PTHR23043">
    <property type="entry name" value="HYPOXIA-INDUCIBLE FACTOR 1 ALPHA"/>
    <property type="match status" value="1"/>
</dbReference>
<dbReference type="SMART" id="SM00091">
    <property type="entry name" value="PAS"/>
    <property type="match status" value="2"/>
</dbReference>
<evidence type="ECO:0000256" key="6">
    <source>
        <dbReference type="ARBA" id="ARBA00022843"/>
    </source>
</evidence>
<keyword evidence="8" id="KW-0238">DNA-binding</keyword>